<gene>
    <name evidence="5" type="ORF">PLXY2_LOCUS5230</name>
</gene>
<evidence type="ECO:0000256" key="1">
    <source>
        <dbReference type="SAM" id="Coils"/>
    </source>
</evidence>
<dbReference type="InterPro" id="IPR043128">
    <property type="entry name" value="Rev_trsase/Diguanyl_cyclase"/>
</dbReference>
<feature type="compositionally biased region" description="Pro residues" evidence="2">
    <location>
        <begin position="287"/>
        <end position="299"/>
    </location>
</feature>
<accession>A0A8S4EEB2</accession>
<keyword evidence="1" id="KW-0175">Coiled coil</keyword>
<evidence type="ECO:0000259" key="4">
    <source>
        <dbReference type="Pfam" id="PF18701"/>
    </source>
</evidence>
<keyword evidence="6" id="KW-1185">Reference proteome</keyword>
<evidence type="ECO:0000259" key="3">
    <source>
        <dbReference type="Pfam" id="PF13961"/>
    </source>
</evidence>
<evidence type="ECO:0000256" key="2">
    <source>
        <dbReference type="SAM" id="MobiDB-lite"/>
    </source>
</evidence>
<feature type="coiled-coil region" evidence="1">
    <location>
        <begin position="185"/>
        <end position="212"/>
    </location>
</feature>
<dbReference type="Pfam" id="PF13961">
    <property type="entry name" value="DUF4219"/>
    <property type="match status" value="1"/>
</dbReference>
<name>A0A8S4EEB2_PLUXY</name>
<dbReference type="SUPFAM" id="SSF56672">
    <property type="entry name" value="DNA/RNA polymerases"/>
    <property type="match status" value="1"/>
</dbReference>
<dbReference type="Pfam" id="PF18701">
    <property type="entry name" value="DUF5641"/>
    <property type="match status" value="1"/>
</dbReference>
<dbReference type="CDD" id="cd01644">
    <property type="entry name" value="RT_pepA17"/>
    <property type="match status" value="1"/>
</dbReference>
<dbReference type="PANTHER" id="PTHR47331">
    <property type="entry name" value="PHD-TYPE DOMAIN-CONTAINING PROTEIN"/>
    <property type="match status" value="1"/>
</dbReference>
<dbReference type="InterPro" id="IPR043502">
    <property type="entry name" value="DNA/RNA_pol_sf"/>
</dbReference>
<feature type="domain" description="DUF5641" evidence="4">
    <location>
        <begin position="1068"/>
        <end position="1160"/>
    </location>
</feature>
<organism evidence="5 6">
    <name type="scientific">Plutella xylostella</name>
    <name type="common">Diamondback moth</name>
    <name type="synonym">Plutella maculipennis</name>
    <dbReference type="NCBI Taxonomy" id="51655"/>
    <lineage>
        <taxon>Eukaryota</taxon>
        <taxon>Metazoa</taxon>
        <taxon>Ecdysozoa</taxon>
        <taxon>Arthropoda</taxon>
        <taxon>Hexapoda</taxon>
        <taxon>Insecta</taxon>
        <taxon>Pterygota</taxon>
        <taxon>Neoptera</taxon>
        <taxon>Endopterygota</taxon>
        <taxon>Lepidoptera</taxon>
        <taxon>Glossata</taxon>
        <taxon>Ditrysia</taxon>
        <taxon>Yponomeutoidea</taxon>
        <taxon>Plutellidae</taxon>
        <taxon>Plutella</taxon>
    </lineage>
</organism>
<feature type="region of interest" description="Disordered" evidence="2">
    <location>
        <begin position="247"/>
        <end position="303"/>
    </location>
</feature>
<proteinExistence type="predicted"/>
<comment type="caution">
    <text evidence="5">The sequence shown here is derived from an EMBL/GenBank/DDBJ whole genome shotgun (WGS) entry which is preliminary data.</text>
</comment>
<dbReference type="Gene3D" id="3.10.10.10">
    <property type="entry name" value="HIV Type 1 Reverse Transcriptase, subunit A, domain 1"/>
    <property type="match status" value="1"/>
</dbReference>
<dbReference type="InterPro" id="IPR025314">
    <property type="entry name" value="DUF4219"/>
</dbReference>
<protein>
    <submittedName>
        <fullName evidence="5">(diamondback moth) hypothetical protein</fullName>
    </submittedName>
</protein>
<evidence type="ECO:0000313" key="5">
    <source>
        <dbReference type="EMBL" id="CAG9113409.1"/>
    </source>
</evidence>
<dbReference type="Gene3D" id="3.30.70.270">
    <property type="match status" value="1"/>
</dbReference>
<evidence type="ECO:0000313" key="6">
    <source>
        <dbReference type="Proteomes" id="UP000653454"/>
    </source>
</evidence>
<dbReference type="InterPro" id="IPR005312">
    <property type="entry name" value="DUF1759"/>
</dbReference>
<dbReference type="AlphaFoldDB" id="A0A8S4EEB2"/>
<dbReference type="Pfam" id="PF03564">
    <property type="entry name" value="DUF1759"/>
    <property type="match status" value="1"/>
</dbReference>
<dbReference type="EMBL" id="CAJHNJ030000015">
    <property type="protein sequence ID" value="CAG9113409.1"/>
    <property type="molecule type" value="Genomic_DNA"/>
</dbReference>
<dbReference type="InterPro" id="IPR040676">
    <property type="entry name" value="DUF5641"/>
</dbReference>
<feature type="compositionally biased region" description="Pro residues" evidence="2">
    <location>
        <begin position="256"/>
        <end position="267"/>
    </location>
</feature>
<reference evidence="5" key="1">
    <citation type="submission" date="2020-11" db="EMBL/GenBank/DDBJ databases">
        <authorList>
            <person name="Whiteford S."/>
        </authorList>
    </citation>
    <scope>NUCLEOTIDE SEQUENCE</scope>
</reference>
<dbReference type="Proteomes" id="UP000653454">
    <property type="component" value="Unassembled WGS sequence"/>
</dbReference>
<dbReference type="GO" id="GO:0071897">
    <property type="term" value="P:DNA biosynthetic process"/>
    <property type="evidence" value="ECO:0007669"/>
    <property type="project" value="UniProtKB-ARBA"/>
</dbReference>
<sequence length="1164" mass="131191">MSSNASAFSIDKLIGRDNYSTWKFAVQTYLEHEELWECVEGTNVDQKKDKKAKSKIILLVDPINYVHIEECTTSKENPYKLVFKPDYWRTTAGERPGMFTTPPPLRKMVQTRSAHEREKMALLEQSTRDGPSGLDVNVATSEKITTKNELKACEPPVRKVGSCMKMEIGCHKSSTSKMMSMASSKRSIEARKKQLELEAAEAIANINKKLIEKKLEADIAALEDCSKNSAASYSSVNVSQKVEQWLEHSHHDANDPPRPSTIPPPPGEPRHDAAALPSTVRDIAQSPPRPPPPPPPAQPPSDMQQLVQAMKDIAVAAATSTPHSQMLSRLSTPRDLPTFAGDPLEWLNFVQAYEESTEVCHFTPKENMWRLRKCLRGPARDSVTALLVTAAAPETVMGALQLQYGNPDVILPRIIQDLNRLHAVIKGKVNEPYATLTPLGWCLHGCVPHSPAGAACHSSLLVCCREPEEESECQRILRDMHDEVRRSFTIESMGVSQKPRQNSLDVQAVDHLDQNSVLLNGRWYVGLPWKTADVNLPNSKPNAMKRLENVEKKMKANEGFSLRYRERVQHLLDNDFAEELTCTRTSPRIWYLPHFGVDNPNKKKLRLVYDAAAKTDGFCLNDYLLTGPDLLMSLYGIMLRFREKRIAVTGDIKDMFLRIKINPEDQDALRFLWRDQPEEPVKTYVMTSLIFGASCSPFIAQYVKNKNALRYESTMPAAVHAICKQHYADDYIDSIDDENIAIQLVKDIVYIHSQGGFEIRNWTSNCSAVLDGLPQESLGNTAVNLNMDQHNQGERTLGLIWYPKNDCLSFDVSLKKIPENIRDGSKKPTKREMLRVIMSIFDILGFLSPFTIKGKIMLQCTWKNGLQWDDVITDSIHEKWSEWITLLQRVGSLSVPRYYQIPMGASEKEDVLNVLNNIGPVSPSNSDAPPPAGYTNLQLHIFCDASTQAMCAVAYWRWETNVIRTAFVSSKCRVAPVKHMSVPRLELQAALLGARLADNIERERAPREEVLLTLMAEVEQIVNSRPLTHVSVEPGSSEALTPNHFLLGSSSNLPVLGEFCESDLYLRKQWRISQRLADMYWSRWVKEFLPELIPRRKWTDEVPPIKVGDLVVIVDGNAPRNMWLRGVVEAVLPGKDERVRVVDVRTRAGLVRRPATRVATIPVG</sequence>
<dbReference type="Pfam" id="PF05380">
    <property type="entry name" value="Peptidase_A17"/>
    <property type="match status" value="2"/>
</dbReference>
<dbReference type="InterPro" id="IPR008042">
    <property type="entry name" value="Retrotrans_Pao"/>
</dbReference>
<feature type="domain" description="DUF4219" evidence="3">
    <location>
        <begin position="16"/>
        <end position="40"/>
    </location>
</feature>
<dbReference type="PANTHER" id="PTHR47331:SF5">
    <property type="entry name" value="RIBONUCLEASE H"/>
    <property type="match status" value="1"/>
</dbReference>